<reference evidence="8 9" key="1">
    <citation type="journal article" date="2016" name="Nat. Commun.">
        <title>Thousands of microbial genomes shed light on interconnected biogeochemical processes in an aquifer system.</title>
        <authorList>
            <person name="Anantharaman K."/>
            <person name="Brown C.T."/>
            <person name="Hug L.A."/>
            <person name="Sharon I."/>
            <person name="Castelle C.J."/>
            <person name="Probst A.J."/>
            <person name="Thomas B.C."/>
            <person name="Singh A."/>
            <person name="Wilkins M.J."/>
            <person name="Karaoz U."/>
            <person name="Brodie E.L."/>
            <person name="Williams K.H."/>
            <person name="Hubbard S.S."/>
            <person name="Banfield J.F."/>
        </authorList>
    </citation>
    <scope>NUCLEOTIDE SEQUENCE [LARGE SCALE GENOMIC DNA]</scope>
</reference>
<dbReference type="InterPro" id="IPR036510">
    <property type="entry name" value="Ribosomal_bS20_sf"/>
</dbReference>
<evidence type="ECO:0000256" key="4">
    <source>
        <dbReference type="ARBA" id="ARBA00022980"/>
    </source>
</evidence>
<dbReference type="AlphaFoldDB" id="A0A1G2QI60"/>
<dbReference type="HAMAP" id="MF_00500">
    <property type="entry name" value="Ribosomal_bS20"/>
    <property type="match status" value="1"/>
</dbReference>
<evidence type="ECO:0000256" key="1">
    <source>
        <dbReference type="ARBA" id="ARBA00007634"/>
    </source>
</evidence>
<dbReference type="GO" id="GO:0070181">
    <property type="term" value="F:small ribosomal subunit rRNA binding"/>
    <property type="evidence" value="ECO:0007669"/>
    <property type="project" value="TreeGrafter"/>
</dbReference>
<dbReference type="Proteomes" id="UP000177838">
    <property type="component" value="Unassembled WGS sequence"/>
</dbReference>
<evidence type="ECO:0000313" key="9">
    <source>
        <dbReference type="Proteomes" id="UP000177838"/>
    </source>
</evidence>
<keyword evidence="5 7" id="KW-0687">Ribonucleoprotein</keyword>
<dbReference type="NCBIfam" id="TIGR00029">
    <property type="entry name" value="S20"/>
    <property type="match status" value="1"/>
</dbReference>
<dbReference type="GO" id="GO:0015935">
    <property type="term" value="C:small ribosomal subunit"/>
    <property type="evidence" value="ECO:0007669"/>
    <property type="project" value="TreeGrafter"/>
</dbReference>
<evidence type="ECO:0000256" key="7">
    <source>
        <dbReference type="HAMAP-Rule" id="MF_00500"/>
    </source>
</evidence>
<evidence type="ECO:0000256" key="5">
    <source>
        <dbReference type="ARBA" id="ARBA00023274"/>
    </source>
</evidence>
<dbReference type="PANTHER" id="PTHR33398">
    <property type="entry name" value="30S RIBOSOMAL PROTEIN S20"/>
    <property type="match status" value="1"/>
</dbReference>
<sequence length="91" mass="9978">MPITTSAKKELRKGARKRVFNDARKKAMREQVKSVKKVLTINKDVAGAEAGLSAAYQAIDKAAKRGVIKKNTAARKKSRLAKMIKKAKAIV</sequence>
<keyword evidence="2 7" id="KW-0699">rRNA-binding</keyword>
<evidence type="ECO:0000256" key="6">
    <source>
        <dbReference type="ARBA" id="ARBA00035136"/>
    </source>
</evidence>
<organism evidence="8 9">
    <name type="scientific">Candidatus Vogelbacteria bacterium RIFOXYD1_FULL_46_19</name>
    <dbReference type="NCBI Taxonomy" id="1802439"/>
    <lineage>
        <taxon>Bacteria</taxon>
        <taxon>Candidatus Vogeliibacteriota</taxon>
    </lineage>
</organism>
<name>A0A1G2QI60_9BACT</name>
<dbReference type="SUPFAM" id="SSF46992">
    <property type="entry name" value="Ribosomal protein S20"/>
    <property type="match status" value="1"/>
</dbReference>
<dbReference type="PANTHER" id="PTHR33398:SF1">
    <property type="entry name" value="SMALL RIBOSOMAL SUBUNIT PROTEIN BS20C"/>
    <property type="match status" value="1"/>
</dbReference>
<dbReference type="GO" id="GO:0003735">
    <property type="term" value="F:structural constituent of ribosome"/>
    <property type="evidence" value="ECO:0007669"/>
    <property type="project" value="InterPro"/>
</dbReference>
<gene>
    <name evidence="7" type="primary">rpsT</name>
    <name evidence="8" type="ORF">A2589_00240</name>
</gene>
<comment type="caution">
    <text evidence="8">The sequence shown here is derived from an EMBL/GenBank/DDBJ whole genome shotgun (WGS) entry which is preliminary data.</text>
</comment>
<evidence type="ECO:0000256" key="3">
    <source>
        <dbReference type="ARBA" id="ARBA00022884"/>
    </source>
</evidence>
<dbReference type="InterPro" id="IPR002583">
    <property type="entry name" value="Ribosomal_bS20"/>
</dbReference>
<dbReference type="STRING" id="1802439.A2589_00240"/>
<dbReference type="Pfam" id="PF01649">
    <property type="entry name" value="Ribosomal_S20p"/>
    <property type="match status" value="1"/>
</dbReference>
<comment type="similarity">
    <text evidence="1 7">Belongs to the bacterial ribosomal protein bS20 family.</text>
</comment>
<dbReference type="Gene3D" id="1.20.58.110">
    <property type="entry name" value="Ribosomal protein S20"/>
    <property type="match status" value="1"/>
</dbReference>
<evidence type="ECO:0000313" key="8">
    <source>
        <dbReference type="EMBL" id="OHA60098.1"/>
    </source>
</evidence>
<proteinExistence type="inferred from homology"/>
<comment type="function">
    <text evidence="7">Binds directly to 16S ribosomal RNA.</text>
</comment>
<keyword evidence="4 7" id="KW-0689">Ribosomal protein</keyword>
<accession>A0A1G2QI60</accession>
<keyword evidence="3 7" id="KW-0694">RNA-binding</keyword>
<dbReference type="EMBL" id="MHTK01000002">
    <property type="protein sequence ID" value="OHA60098.1"/>
    <property type="molecule type" value="Genomic_DNA"/>
</dbReference>
<evidence type="ECO:0000256" key="2">
    <source>
        <dbReference type="ARBA" id="ARBA00022730"/>
    </source>
</evidence>
<dbReference type="GO" id="GO:0006412">
    <property type="term" value="P:translation"/>
    <property type="evidence" value="ECO:0007669"/>
    <property type="project" value="UniProtKB-UniRule"/>
</dbReference>
<protein>
    <recommendedName>
        <fullName evidence="6 7">Small ribosomal subunit protein bS20</fullName>
    </recommendedName>
</protein>